<accession>A0A6G5AG45</accession>
<organism evidence="1">
    <name type="scientific">Rhipicephalus microplus</name>
    <name type="common">Cattle tick</name>
    <name type="synonym">Boophilus microplus</name>
    <dbReference type="NCBI Taxonomy" id="6941"/>
    <lineage>
        <taxon>Eukaryota</taxon>
        <taxon>Metazoa</taxon>
        <taxon>Ecdysozoa</taxon>
        <taxon>Arthropoda</taxon>
        <taxon>Chelicerata</taxon>
        <taxon>Arachnida</taxon>
        <taxon>Acari</taxon>
        <taxon>Parasitiformes</taxon>
        <taxon>Ixodida</taxon>
        <taxon>Ixodoidea</taxon>
        <taxon>Ixodidae</taxon>
        <taxon>Rhipicephalinae</taxon>
        <taxon>Rhipicephalus</taxon>
        <taxon>Boophilus</taxon>
    </lineage>
</organism>
<sequence length="460" mass="52016">MRYFIELLLNQPNYLPIILEAFIRLGIAFKRFKGVIDCLIIKGTEVRLPRPVPVEYDVPIGGKNFKIPRDAVKLNKHLSRNPNELALVIPTLKGIGAKITTVGGRVSGYELFNVIYKFDRPLGTQLSVGGKKFKLPKDLKLLIKFLAVRPKDLLKLEVLLSVWKVKIRKHPGGGMDVTYAGLKQTVPNVPDVRIKLGKRHYNIPTDLQAIFENPQTLHVGQLFEALQRANIKLDVNVRTGVVVGIIVKGTAIPLPLTIDLRFKWNNRVYLIPRDMKALIAQLEKKGMPSDVMHILYTRFGVLQVRNSAGIVIMLTFNGERYRVKVEKQTAVTILGKTFQLPREAEKMSAFVKADKSRTEPMLQALQRAGFMFIPDWSGNLQTIQKGAQMIKLGLRVRIAINVVGTVYRVPFDLPRLVKDVRSFGRPHINSLLDQLRRVGVKVTKQGSKIKILFNSIKYIL</sequence>
<dbReference type="EMBL" id="GIKN01006867">
    <property type="protein sequence ID" value="NIE49140.1"/>
    <property type="molecule type" value="Transcribed_RNA"/>
</dbReference>
<dbReference type="AlphaFoldDB" id="A0A6G5AG45"/>
<reference evidence="1" key="1">
    <citation type="submission" date="2020-03" db="EMBL/GenBank/DDBJ databases">
        <title>A transcriptome and proteome of the tick Rhipicephalus microplus shaped by the genetic composition of its hosts and developmental stage.</title>
        <authorList>
            <person name="Garcia G.R."/>
            <person name="Ribeiro J.M.C."/>
            <person name="Maruyama S.R."/>
            <person name="Gardinasse L.G."/>
            <person name="Nelson K."/>
            <person name="Ferreira B.R."/>
            <person name="Andrade T.G."/>
            <person name="Santos I.K.F.M."/>
        </authorList>
    </citation>
    <scope>NUCLEOTIDE SEQUENCE</scope>
    <source>
        <strain evidence="1">NSGR</strain>
        <tissue evidence="1">Salivary glands</tissue>
    </source>
</reference>
<name>A0A6G5AG45_RHIMP</name>
<evidence type="ECO:0000313" key="1">
    <source>
        <dbReference type="EMBL" id="NIE49140.1"/>
    </source>
</evidence>
<dbReference type="VEuPathDB" id="VectorBase:LOC119170529"/>
<protein>
    <submittedName>
        <fullName evidence="1">Putative immunoglobulin g binding protein a</fullName>
    </submittedName>
</protein>
<dbReference type="OrthoDB" id="10442762at2759"/>
<proteinExistence type="predicted"/>